<gene>
    <name evidence="1" type="ORF">DFH07DRAFT_968832</name>
</gene>
<proteinExistence type="predicted"/>
<protein>
    <submittedName>
        <fullName evidence="1">Uncharacterized protein</fullName>
    </submittedName>
</protein>
<dbReference type="Proteomes" id="UP001215280">
    <property type="component" value="Unassembled WGS sequence"/>
</dbReference>
<accession>A0AAD7MSY9</accession>
<reference evidence="1" key="1">
    <citation type="submission" date="2023-03" db="EMBL/GenBank/DDBJ databases">
        <title>Massive genome expansion in bonnet fungi (Mycena s.s.) driven by repeated elements and novel gene families across ecological guilds.</title>
        <authorList>
            <consortium name="Lawrence Berkeley National Laboratory"/>
            <person name="Harder C.B."/>
            <person name="Miyauchi S."/>
            <person name="Viragh M."/>
            <person name="Kuo A."/>
            <person name="Thoen E."/>
            <person name="Andreopoulos B."/>
            <person name="Lu D."/>
            <person name="Skrede I."/>
            <person name="Drula E."/>
            <person name="Henrissat B."/>
            <person name="Morin E."/>
            <person name="Kohler A."/>
            <person name="Barry K."/>
            <person name="LaButti K."/>
            <person name="Morin E."/>
            <person name="Salamov A."/>
            <person name="Lipzen A."/>
            <person name="Mereny Z."/>
            <person name="Hegedus B."/>
            <person name="Baldrian P."/>
            <person name="Stursova M."/>
            <person name="Weitz H."/>
            <person name="Taylor A."/>
            <person name="Grigoriev I.V."/>
            <person name="Nagy L.G."/>
            <person name="Martin F."/>
            <person name="Kauserud H."/>
        </authorList>
    </citation>
    <scope>NUCLEOTIDE SEQUENCE</scope>
    <source>
        <strain evidence="1">CBHHK188m</strain>
    </source>
</reference>
<keyword evidence="2" id="KW-1185">Reference proteome</keyword>
<comment type="caution">
    <text evidence="1">The sequence shown here is derived from an EMBL/GenBank/DDBJ whole genome shotgun (WGS) entry which is preliminary data.</text>
</comment>
<dbReference type="EMBL" id="JARJLG010000184">
    <property type="protein sequence ID" value="KAJ7731336.1"/>
    <property type="molecule type" value="Genomic_DNA"/>
</dbReference>
<name>A0AAD7MSY9_9AGAR</name>
<dbReference type="AlphaFoldDB" id="A0AAD7MSY9"/>
<organism evidence="1 2">
    <name type="scientific">Mycena maculata</name>
    <dbReference type="NCBI Taxonomy" id="230809"/>
    <lineage>
        <taxon>Eukaryota</taxon>
        <taxon>Fungi</taxon>
        <taxon>Dikarya</taxon>
        <taxon>Basidiomycota</taxon>
        <taxon>Agaricomycotina</taxon>
        <taxon>Agaricomycetes</taxon>
        <taxon>Agaricomycetidae</taxon>
        <taxon>Agaricales</taxon>
        <taxon>Marasmiineae</taxon>
        <taxon>Mycenaceae</taxon>
        <taxon>Mycena</taxon>
    </lineage>
</organism>
<sequence>MDPPPSYGPLGLSMQGHGKNSWISGYESQIRQMSDVNYDFYIYVLMMIYGEMVEKRVVLKYQELTDEFCDEVNGTSMNLNLQ</sequence>
<evidence type="ECO:0000313" key="1">
    <source>
        <dbReference type="EMBL" id="KAJ7731336.1"/>
    </source>
</evidence>
<evidence type="ECO:0000313" key="2">
    <source>
        <dbReference type="Proteomes" id="UP001215280"/>
    </source>
</evidence>